<dbReference type="InterPro" id="IPR010930">
    <property type="entry name" value="Flg_bb/hook_C_dom"/>
</dbReference>
<keyword evidence="3 4" id="KW-0975">Bacterial flagellum</keyword>
<dbReference type="OrthoDB" id="8372879at2"/>
<dbReference type="GO" id="GO:0009424">
    <property type="term" value="C:bacterial-type flagellum hook"/>
    <property type="evidence" value="ECO:0007669"/>
    <property type="project" value="TreeGrafter"/>
</dbReference>
<feature type="domain" description="Flagellar hook protein FlgE/F/G-like D1" evidence="7">
    <location>
        <begin position="85"/>
        <end position="144"/>
    </location>
</feature>
<dbReference type="RefSeq" id="WP_079604244.1">
    <property type="nucleotide sequence ID" value="NZ_LT670817.1"/>
</dbReference>
<evidence type="ECO:0000313" key="8">
    <source>
        <dbReference type="EMBL" id="SHH68574.1"/>
    </source>
</evidence>
<comment type="similarity">
    <text evidence="2 4">Belongs to the flagella basal body rod proteins family.</text>
</comment>
<keyword evidence="8" id="KW-0282">Flagellum</keyword>
<dbReference type="InterPro" id="IPR037925">
    <property type="entry name" value="FlgE/F/G-like"/>
</dbReference>
<dbReference type="Pfam" id="PF06429">
    <property type="entry name" value="Flg_bbr_C"/>
    <property type="match status" value="1"/>
</dbReference>
<dbReference type="EMBL" id="LT670817">
    <property type="protein sequence ID" value="SHH68574.1"/>
    <property type="molecule type" value="Genomic_DNA"/>
</dbReference>
<name>A0A1M5V0B4_9BRAD</name>
<dbReference type="Proteomes" id="UP000189796">
    <property type="component" value="Chromosome I"/>
</dbReference>
<dbReference type="GO" id="GO:0005829">
    <property type="term" value="C:cytosol"/>
    <property type="evidence" value="ECO:0007669"/>
    <property type="project" value="TreeGrafter"/>
</dbReference>
<dbReference type="InterPro" id="IPR053967">
    <property type="entry name" value="LlgE_F_G-like_D1"/>
</dbReference>
<comment type="subcellular location">
    <subcellularLocation>
        <location evidence="1 4">Bacterial flagellum basal body</location>
    </subcellularLocation>
</comment>
<dbReference type="AlphaFoldDB" id="A0A1M5V0B4"/>
<dbReference type="InterPro" id="IPR001444">
    <property type="entry name" value="Flag_bb_rod_N"/>
</dbReference>
<dbReference type="PANTHER" id="PTHR30435:SF1">
    <property type="entry name" value="FLAGELLAR HOOK PROTEIN FLGE"/>
    <property type="match status" value="1"/>
</dbReference>
<dbReference type="GO" id="GO:0009425">
    <property type="term" value="C:bacterial-type flagellum basal body"/>
    <property type="evidence" value="ECO:0007669"/>
    <property type="project" value="UniProtKB-SubCell"/>
</dbReference>
<dbReference type="Pfam" id="PF22692">
    <property type="entry name" value="LlgE_F_G_D1"/>
    <property type="match status" value="1"/>
</dbReference>
<keyword evidence="8" id="KW-0969">Cilium</keyword>
<evidence type="ECO:0000313" key="9">
    <source>
        <dbReference type="Proteomes" id="UP000189796"/>
    </source>
</evidence>
<evidence type="ECO:0000256" key="2">
    <source>
        <dbReference type="ARBA" id="ARBA00009677"/>
    </source>
</evidence>
<dbReference type="GO" id="GO:0071978">
    <property type="term" value="P:bacterial-type flagellum-dependent swarming motility"/>
    <property type="evidence" value="ECO:0007669"/>
    <property type="project" value="TreeGrafter"/>
</dbReference>
<dbReference type="SUPFAM" id="SSF117143">
    <property type="entry name" value="Flagellar hook protein flgE"/>
    <property type="match status" value="1"/>
</dbReference>
<organism evidence="8 9">
    <name type="scientific">Bradyrhizobium erythrophlei</name>
    <dbReference type="NCBI Taxonomy" id="1437360"/>
    <lineage>
        <taxon>Bacteria</taxon>
        <taxon>Pseudomonadati</taxon>
        <taxon>Pseudomonadota</taxon>
        <taxon>Alphaproteobacteria</taxon>
        <taxon>Hyphomicrobiales</taxon>
        <taxon>Nitrobacteraceae</taxon>
        <taxon>Bradyrhizobium</taxon>
    </lineage>
</organism>
<protein>
    <recommendedName>
        <fullName evidence="4">Flagellar hook protein FlgE</fullName>
    </recommendedName>
</protein>
<feature type="domain" description="Flagellar basal body rod protein N-terminal" evidence="5">
    <location>
        <begin position="7"/>
        <end position="37"/>
    </location>
</feature>
<accession>A0A1M5V0B4</accession>
<dbReference type="PANTHER" id="PTHR30435">
    <property type="entry name" value="FLAGELLAR PROTEIN"/>
    <property type="match status" value="1"/>
</dbReference>
<proteinExistence type="inferred from homology"/>
<keyword evidence="8" id="KW-0966">Cell projection</keyword>
<comment type="function">
    <text evidence="4">A flexible structure which links the flagellar filament to the drive apparatus in the basal body.</text>
</comment>
<sequence length="614" mass="61266">MGIFDALTTAVGGLQAQSFSLQNISGNIANASTVGYKGINTSFEDLIPDATTPSRQVSGGVTAYAQATISTSGTVSASTVATNMAINGDGFFSVQASTGTVDNQPVFSGITDYTRAGDFQVNANGNLVNGAGYYLMGVTVDSKTGNPTGNVPQVLQFQNNFVPAQATSSIQYAANLPTVPATTASTTAAAGTITGYGGLNTADFTQNPLVLGTPATPFGDNAVTGSAALNQAATPGPITAATLLSGTAPSNSLTSSFVAGNTITVDGQVINFVNTGSTAGTTAVGVTPINIDISDTVGTLLGKIAAITGVAPTINASTGAITLHTGTAANLSVASNNASAFGALGFPTTMTAARTGGGGIGTGFVIGNDLTAFNNESISGGAVTGYNAAGTPVNVQLRWVKSDSAALGSPHQDTWNLFYQTDPTATGTQVGWVNVGQNFTFNSNGSLSSPSGTAITIPGVTVSGQSLGNVSFNLGSNGLTQFASTGGTATINTIQQNGYAAGQLQSVAINNNGLVVGTFSNGQNLDLASVTLSHFNGTNYLQALNGEAYAPTEQSGAAIAGASGTISGSSLEGSNTDIADQFTKLIVTQQAYSANTKVITTANDMVQSLLAVLR</sequence>
<dbReference type="Pfam" id="PF00460">
    <property type="entry name" value="Flg_bb_rod"/>
    <property type="match status" value="1"/>
</dbReference>
<evidence type="ECO:0000259" key="5">
    <source>
        <dbReference type="Pfam" id="PF00460"/>
    </source>
</evidence>
<dbReference type="NCBIfam" id="TIGR03506">
    <property type="entry name" value="FlgEFG_subfam"/>
    <property type="match status" value="2"/>
</dbReference>
<dbReference type="InterPro" id="IPR020013">
    <property type="entry name" value="Flagellar_FlgE/F/G"/>
</dbReference>
<gene>
    <name evidence="8" type="ORF">SAMN05443248_5683</name>
</gene>
<evidence type="ECO:0000256" key="1">
    <source>
        <dbReference type="ARBA" id="ARBA00004117"/>
    </source>
</evidence>
<evidence type="ECO:0000259" key="7">
    <source>
        <dbReference type="Pfam" id="PF22692"/>
    </source>
</evidence>
<evidence type="ECO:0000256" key="4">
    <source>
        <dbReference type="RuleBase" id="RU362116"/>
    </source>
</evidence>
<evidence type="ECO:0000259" key="6">
    <source>
        <dbReference type="Pfam" id="PF06429"/>
    </source>
</evidence>
<feature type="domain" description="Flagellar basal-body/hook protein C-terminal" evidence="6">
    <location>
        <begin position="570"/>
        <end position="610"/>
    </location>
</feature>
<evidence type="ECO:0000256" key="3">
    <source>
        <dbReference type="ARBA" id="ARBA00023143"/>
    </source>
</evidence>
<reference evidence="8 9" key="1">
    <citation type="submission" date="2016-11" db="EMBL/GenBank/DDBJ databases">
        <authorList>
            <person name="Jaros S."/>
            <person name="Januszkiewicz K."/>
            <person name="Wedrychowicz H."/>
        </authorList>
    </citation>
    <scope>NUCLEOTIDE SEQUENCE [LARGE SCALE GENOMIC DNA]</scope>
    <source>
        <strain evidence="8 9">GAS138</strain>
    </source>
</reference>